<sequence length="72" mass="7944">MGNGDPPLSSAGVDGFGWQFGESLTYGDTKFSTARVCLAFRSGHTMMDDGEYASVFDMSKLRDGLKRFDRHD</sequence>
<comment type="caution">
    <text evidence="1">The sequence shown here is derived from an EMBL/GenBank/DDBJ whole genome shotgun (WGS) entry which is preliminary data.</text>
</comment>
<protein>
    <submittedName>
        <fullName evidence="1">Uncharacterized protein</fullName>
    </submittedName>
</protein>
<evidence type="ECO:0000313" key="3">
    <source>
        <dbReference type="Proteomes" id="UP000712281"/>
    </source>
</evidence>
<dbReference type="AlphaFoldDB" id="A0A8S9G7D2"/>
<reference evidence="1" key="1">
    <citation type="submission" date="2019-12" db="EMBL/GenBank/DDBJ databases">
        <title>Genome sequencing and annotation of Brassica cretica.</title>
        <authorList>
            <person name="Studholme D.J."/>
            <person name="Sarris P.F."/>
        </authorList>
    </citation>
    <scope>NUCLEOTIDE SEQUENCE</scope>
    <source>
        <strain evidence="1">PFS-001/15</strain>
        <strain evidence="2">PFS-102/07</strain>
        <tissue evidence="1">Leaf</tissue>
    </source>
</reference>
<evidence type="ECO:0000313" key="2">
    <source>
        <dbReference type="EMBL" id="KAF2585349.1"/>
    </source>
</evidence>
<organism evidence="1 3">
    <name type="scientific">Brassica cretica</name>
    <name type="common">Mustard</name>
    <dbReference type="NCBI Taxonomy" id="69181"/>
    <lineage>
        <taxon>Eukaryota</taxon>
        <taxon>Viridiplantae</taxon>
        <taxon>Streptophyta</taxon>
        <taxon>Embryophyta</taxon>
        <taxon>Tracheophyta</taxon>
        <taxon>Spermatophyta</taxon>
        <taxon>Magnoliopsida</taxon>
        <taxon>eudicotyledons</taxon>
        <taxon>Gunneridae</taxon>
        <taxon>Pentapetalae</taxon>
        <taxon>rosids</taxon>
        <taxon>malvids</taxon>
        <taxon>Brassicales</taxon>
        <taxon>Brassicaceae</taxon>
        <taxon>Brassiceae</taxon>
        <taxon>Brassica</taxon>
    </lineage>
</organism>
<dbReference type="EMBL" id="QGKY02000246">
    <property type="protein sequence ID" value="KAF2585349.1"/>
    <property type="molecule type" value="Genomic_DNA"/>
</dbReference>
<name>A0A8S9G7D2_BRACR</name>
<proteinExistence type="predicted"/>
<evidence type="ECO:0000313" key="1">
    <source>
        <dbReference type="EMBL" id="KAF2541830.1"/>
    </source>
</evidence>
<dbReference type="EMBL" id="QGKW02002005">
    <property type="protein sequence ID" value="KAF2541830.1"/>
    <property type="molecule type" value="Genomic_DNA"/>
</dbReference>
<dbReference type="Proteomes" id="UP000712281">
    <property type="component" value="Unassembled WGS sequence"/>
</dbReference>
<accession>A0A8S9G7D2</accession>
<gene>
    <name evidence="1" type="ORF">F2Q68_00030969</name>
    <name evidence="2" type="ORF">F2Q70_00035754</name>
</gene>